<evidence type="ECO:0000259" key="8">
    <source>
        <dbReference type="Pfam" id="PF03167"/>
    </source>
</evidence>
<sequence>MMAGGNLELAHSVLDWWSLAGVDCDFADDPADLLVAPKPIAIAPANAQPVELRSAPDPVAVPAQSAPVQSAPARLELPATLAELRAWLARSPDVPGAGPSSNRVAASGPDCADLFVLTAAPDAVDLIDGHVLGGAPGALFDRMLNAIDLKRKKVAIASMAVSPLAGTRLAPEDIAALADIARHHIALVKPKVVLILGDKASRALLATDVVNARGKLLEIKVKGAIITSVATFHPRTLDRNQRFKRAAWESLLQVQKELTRS</sequence>
<dbReference type="GO" id="GO:0051539">
    <property type="term" value="F:4 iron, 4 sulfur cluster binding"/>
    <property type="evidence" value="ECO:0007669"/>
    <property type="project" value="UniProtKB-KW"/>
</dbReference>
<feature type="domain" description="Uracil-DNA glycosylase-like" evidence="8">
    <location>
        <begin position="108"/>
        <end position="251"/>
    </location>
</feature>
<dbReference type="InterPro" id="IPR051536">
    <property type="entry name" value="UDG_Type-4/5"/>
</dbReference>
<keyword evidence="2" id="KW-0479">Metal-binding</keyword>
<evidence type="ECO:0000256" key="6">
    <source>
        <dbReference type="ARBA" id="ARBA00023014"/>
    </source>
</evidence>
<comment type="caution">
    <text evidence="9">The sequence shown here is derived from an EMBL/GenBank/DDBJ whole genome shotgun (WGS) entry which is preliminary data.</text>
</comment>
<dbReference type="Gene3D" id="3.40.470.10">
    <property type="entry name" value="Uracil-DNA glycosylase-like domain"/>
    <property type="match status" value="1"/>
</dbReference>
<proteinExistence type="predicted"/>
<dbReference type="RefSeq" id="WP_147123070.1">
    <property type="nucleotide sequence ID" value="NZ_VOPY01000002.1"/>
</dbReference>
<dbReference type="OrthoDB" id="5290748at2"/>
<evidence type="ECO:0000256" key="1">
    <source>
        <dbReference type="ARBA" id="ARBA00022485"/>
    </source>
</evidence>
<evidence type="ECO:0000256" key="5">
    <source>
        <dbReference type="ARBA" id="ARBA00023004"/>
    </source>
</evidence>
<evidence type="ECO:0000256" key="4">
    <source>
        <dbReference type="ARBA" id="ARBA00022801"/>
    </source>
</evidence>
<evidence type="ECO:0000256" key="2">
    <source>
        <dbReference type="ARBA" id="ARBA00022723"/>
    </source>
</evidence>
<keyword evidence="7" id="KW-0234">DNA repair</keyword>
<dbReference type="SUPFAM" id="SSF52141">
    <property type="entry name" value="Uracil-DNA glycosylase-like"/>
    <property type="match status" value="1"/>
</dbReference>
<reference evidence="9 10" key="1">
    <citation type="submission" date="2019-08" db="EMBL/GenBank/DDBJ databases">
        <title>Sphingorhabdus soil sp. nov., isolated from arctic soil.</title>
        <authorList>
            <person name="Liu Y."/>
        </authorList>
    </citation>
    <scope>NUCLEOTIDE SEQUENCE [LARGE SCALE GENOMIC DNA]</scope>
    <source>
        <strain evidence="9 10">D-2Q-5-6</strain>
    </source>
</reference>
<keyword evidence="5" id="KW-0408">Iron</keyword>
<keyword evidence="3" id="KW-0227">DNA damage</keyword>
<keyword evidence="1" id="KW-0004">4Fe-4S</keyword>
<gene>
    <name evidence="9" type="ORF">FSZ31_09300</name>
</gene>
<protein>
    <submittedName>
        <fullName evidence="9">Uracil-DNA glycosylase</fullName>
    </submittedName>
</protein>
<dbReference type="PANTHER" id="PTHR33693">
    <property type="entry name" value="TYPE-5 URACIL-DNA GLYCOSYLASE"/>
    <property type="match status" value="1"/>
</dbReference>
<evidence type="ECO:0000256" key="7">
    <source>
        <dbReference type="ARBA" id="ARBA00023204"/>
    </source>
</evidence>
<organism evidence="9 10">
    <name type="scientific">Flavisphingopyxis soli</name>
    <dbReference type="NCBI Taxonomy" id="2601267"/>
    <lineage>
        <taxon>Bacteria</taxon>
        <taxon>Pseudomonadati</taxon>
        <taxon>Pseudomonadota</taxon>
        <taxon>Alphaproteobacteria</taxon>
        <taxon>Sphingomonadales</taxon>
        <taxon>Sphingopyxidaceae</taxon>
        <taxon>Flavisphingopyxis</taxon>
    </lineage>
</organism>
<dbReference type="PANTHER" id="PTHR33693:SF1">
    <property type="entry name" value="TYPE-4 URACIL-DNA GLYCOSYLASE"/>
    <property type="match status" value="1"/>
</dbReference>
<dbReference type="InterPro" id="IPR036895">
    <property type="entry name" value="Uracil-DNA_glycosylase-like_sf"/>
</dbReference>
<evidence type="ECO:0000313" key="10">
    <source>
        <dbReference type="Proteomes" id="UP000321129"/>
    </source>
</evidence>
<dbReference type="GO" id="GO:0006281">
    <property type="term" value="P:DNA repair"/>
    <property type="evidence" value="ECO:0007669"/>
    <property type="project" value="UniProtKB-KW"/>
</dbReference>
<accession>A0A5C6UB68</accession>
<dbReference type="InterPro" id="IPR005122">
    <property type="entry name" value="Uracil-DNA_glycosylase-like"/>
</dbReference>
<keyword evidence="4" id="KW-0378">Hydrolase</keyword>
<dbReference type="Pfam" id="PF03167">
    <property type="entry name" value="UDG"/>
    <property type="match status" value="1"/>
</dbReference>
<dbReference type="AlphaFoldDB" id="A0A5C6UB68"/>
<keyword evidence="6" id="KW-0411">Iron-sulfur</keyword>
<name>A0A5C6UB68_9SPHN</name>
<dbReference type="GO" id="GO:0046872">
    <property type="term" value="F:metal ion binding"/>
    <property type="evidence" value="ECO:0007669"/>
    <property type="project" value="UniProtKB-KW"/>
</dbReference>
<dbReference type="GO" id="GO:0097506">
    <property type="term" value="F:deaminated base DNA N-glycosylase activity"/>
    <property type="evidence" value="ECO:0007669"/>
    <property type="project" value="UniProtKB-ARBA"/>
</dbReference>
<evidence type="ECO:0000313" key="9">
    <source>
        <dbReference type="EMBL" id="TXC69115.1"/>
    </source>
</evidence>
<evidence type="ECO:0000256" key="3">
    <source>
        <dbReference type="ARBA" id="ARBA00022763"/>
    </source>
</evidence>
<keyword evidence="10" id="KW-1185">Reference proteome</keyword>
<dbReference type="EMBL" id="VOPY01000002">
    <property type="protein sequence ID" value="TXC69115.1"/>
    <property type="molecule type" value="Genomic_DNA"/>
</dbReference>
<dbReference type="Proteomes" id="UP000321129">
    <property type="component" value="Unassembled WGS sequence"/>
</dbReference>